<evidence type="ECO:0000313" key="6">
    <source>
        <dbReference type="Proteomes" id="UP000284375"/>
    </source>
</evidence>
<evidence type="ECO:0000256" key="2">
    <source>
        <dbReference type="SAM" id="SignalP"/>
    </source>
</evidence>
<evidence type="ECO:0000256" key="1">
    <source>
        <dbReference type="SAM" id="MobiDB-lite"/>
    </source>
</evidence>
<organism evidence="5 6">
    <name type="scientific">Cytospora chrysosperma</name>
    <name type="common">Cytospora canker fungus</name>
    <name type="synonym">Sphaeria chrysosperma</name>
    <dbReference type="NCBI Taxonomy" id="252740"/>
    <lineage>
        <taxon>Eukaryota</taxon>
        <taxon>Fungi</taxon>
        <taxon>Dikarya</taxon>
        <taxon>Ascomycota</taxon>
        <taxon>Pezizomycotina</taxon>
        <taxon>Sordariomycetes</taxon>
        <taxon>Sordariomycetidae</taxon>
        <taxon>Diaporthales</taxon>
        <taxon>Cytosporaceae</taxon>
        <taxon>Cytospora</taxon>
    </lineage>
</organism>
<sequence length="213" mass="22441">MNLLMTIAMLASLVYLAAAAAMRDYDQASDSLAKRTEVTFAWHHYPVQNCSSLELGRSPPENSILADDCQWVLTMITSNNGGYFELWNFDSANYKPVVGYKTCVLALSHAVSKESSDYAVIGNEDVAAIMRKALTNFQKKGHVATLTGNMTCGPNDANLGVLIYNGLTGGSGGPFNASTTTMMGDAWGGATGTGKSPALPSVTMPAPSNVTAG</sequence>
<reference evidence="5 6" key="1">
    <citation type="submission" date="2015-09" db="EMBL/GenBank/DDBJ databases">
        <title>Host preference determinants of Valsa canker pathogens revealed by comparative genomics.</title>
        <authorList>
            <person name="Yin Z."/>
            <person name="Huang L."/>
        </authorList>
    </citation>
    <scope>NUCLEOTIDE SEQUENCE [LARGE SCALE GENOMIC DNA]</scope>
    <source>
        <strain evidence="5 6">YSFL</strain>
    </source>
</reference>
<feature type="region of interest" description="Disordered" evidence="1">
    <location>
        <begin position="194"/>
        <end position="213"/>
    </location>
</feature>
<accession>A0A423VAM0</accession>
<dbReference type="EMBL" id="LJZO01000108">
    <property type="protein sequence ID" value="ROV86820.1"/>
    <property type="molecule type" value="Genomic_DNA"/>
</dbReference>
<evidence type="ECO:0000259" key="3">
    <source>
        <dbReference type="Pfam" id="PF14856"/>
    </source>
</evidence>
<feature type="chain" id="PRO_5033817425" description="Ecp2 effector protein-like domain-containing protein" evidence="2">
    <location>
        <begin position="20"/>
        <end position="213"/>
    </location>
</feature>
<evidence type="ECO:0000313" key="4">
    <source>
        <dbReference type="EMBL" id="ROV86820.1"/>
    </source>
</evidence>
<proteinExistence type="predicted"/>
<feature type="signal peptide" evidence="2">
    <location>
        <begin position="1"/>
        <end position="19"/>
    </location>
</feature>
<keyword evidence="6" id="KW-1185">Reference proteome</keyword>
<dbReference type="OrthoDB" id="5237078at2759"/>
<name>A0A423VAM0_CYTCH</name>
<dbReference type="InterPro" id="IPR029226">
    <property type="entry name" value="Ecp2-like"/>
</dbReference>
<gene>
    <name evidence="5" type="ORF">VSDG_09475</name>
    <name evidence="4" type="ORF">VSDG_10148</name>
</gene>
<protein>
    <recommendedName>
        <fullName evidence="3">Ecp2 effector protein-like domain-containing protein</fullName>
    </recommendedName>
</protein>
<dbReference type="EMBL" id="LJZO01000073">
    <property type="protein sequence ID" value="ROV87944.1"/>
    <property type="molecule type" value="Genomic_DNA"/>
</dbReference>
<dbReference type="Pfam" id="PF14856">
    <property type="entry name" value="Hce2"/>
    <property type="match status" value="1"/>
</dbReference>
<dbReference type="Proteomes" id="UP000284375">
    <property type="component" value="Unassembled WGS sequence"/>
</dbReference>
<evidence type="ECO:0000313" key="5">
    <source>
        <dbReference type="EMBL" id="ROV87944.1"/>
    </source>
</evidence>
<feature type="domain" description="Ecp2 effector protein-like" evidence="3">
    <location>
        <begin position="50"/>
        <end position="152"/>
    </location>
</feature>
<keyword evidence="2" id="KW-0732">Signal</keyword>
<comment type="caution">
    <text evidence="5">The sequence shown here is derived from an EMBL/GenBank/DDBJ whole genome shotgun (WGS) entry which is preliminary data.</text>
</comment>
<dbReference type="AlphaFoldDB" id="A0A423VAM0"/>